<evidence type="ECO:0000256" key="1">
    <source>
        <dbReference type="ARBA" id="ARBA00006227"/>
    </source>
</evidence>
<dbReference type="AlphaFoldDB" id="A0A7S0XDC6"/>
<dbReference type="InterPro" id="IPR005822">
    <property type="entry name" value="Ribosomal_uL13"/>
</dbReference>
<dbReference type="PANTHER" id="PTHR11545">
    <property type="entry name" value="RIBOSOMAL PROTEIN L13"/>
    <property type="match status" value="1"/>
</dbReference>
<reference evidence="4" key="1">
    <citation type="submission" date="2021-01" db="EMBL/GenBank/DDBJ databases">
        <authorList>
            <person name="Corre E."/>
            <person name="Pelletier E."/>
            <person name="Niang G."/>
            <person name="Scheremetjew M."/>
            <person name="Finn R."/>
            <person name="Kale V."/>
            <person name="Holt S."/>
            <person name="Cochrane G."/>
            <person name="Meng A."/>
            <person name="Brown T."/>
            <person name="Cohen L."/>
        </authorList>
    </citation>
    <scope>NUCLEOTIDE SEQUENCE</scope>
    <source>
        <strain evidence="4">SL-175</strain>
    </source>
</reference>
<dbReference type="HAMAP" id="MF_01366">
    <property type="entry name" value="Ribosomal_uL13"/>
    <property type="match status" value="1"/>
</dbReference>
<dbReference type="Pfam" id="PF00572">
    <property type="entry name" value="Ribosomal_L13"/>
    <property type="match status" value="1"/>
</dbReference>
<gene>
    <name evidence="4" type="ORF">MANT1106_LOCUS17801</name>
</gene>
<dbReference type="Gene3D" id="6.10.250.3250">
    <property type="match status" value="1"/>
</dbReference>
<evidence type="ECO:0008006" key="5">
    <source>
        <dbReference type="Google" id="ProtNLM"/>
    </source>
</evidence>
<dbReference type="NCBIfam" id="TIGR01077">
    <property type="entry name" value="L13_A_E"/>
    <property type="match status" value="1"/>
</dbReference>
<dbReference type="GO" id="GO:0017148">
    <property type="term" value="P:negative regulation of translation"/>
    <property type="evidence" value="ECO:0007669"/>
    <property type="project" value="TreeGrafter"/>
</dbReference>
<dbReference type="GO" id="GO:0003735">
    <property type="term" value="F:structural constituent of ribosome"/>
    <property type="evidence" value="ECO:0007669"/>
    <property type="project" value="InterPro"/>
</dbReference>
<dbReference type="Gene3D" id="3.90.1180.10">
    <property type="entry name" value="Ribosomal protein L13"/>
    <property type="match status" value="1"/>
</dbReference>
<keyword evidence="2" id="KW-0689">Ribosomal protein</keyword>
<dbReference type="FunFam" id="3.90.1180.10:FF:000002">
    <property type="entry name" value="60S ribosomal protein L16"/>
    <property type="match status" value="1"/>
</dbReference>
<dbReference type="GO" id="GO:0006412">
    <property type="term" value="P:translation"/>
    <property type="evidence" value="ECO:0007669"/>
    <property type="project" value="InterPro"/>
</dbReference>
<evidence type="ECO:0000256" key="3">
    <source>
        <dbReference type="ARBA" id="ARBA00023274"/>
    </source>
</evidence>
<dbReference type="EMBL" id="HBFC01029993">
    <property type="protein sequence ID" value="CAD8717461.1"/>
    <property type="molecule type" value="Transcribed_RNA"/>
</dbReference>
<evidence type="ECO:0000256" key="2">
    <source>
        <dbReference type="ARBA" id="ARBA00022980"/>
    </source>
</evidence>
<dbReference type="CDD" id="cd00392">
    <property type="entry name" value="Ribosomal_L13"/>
    <property type="match status" value="1"/>
</dbReference>
<dbReference type="SUPFAM" id="SSF52161">
    <property type="entry name" value="Ribosomal protein L13"/>
    <property type="match status" value="1"/>
</dbReference>
<sequence>MDKVVVIDARGHMLGRLASIVSKQLLQGQHVVVVRAEGIVISGGIIRARKKYEQFKHYRMSTKPSHGPFHYASPSRMLWRTVRGMIPHKTQRGATAFERFKAYEGIPPPYDKVKRAVVPEALKVLRLGAGHKYCVLGDLSHQVGWKHQATVKHLEEKRQASASEYWAKKKESNGKFAAAKEAANAQLGDLAPLIAATGF</sequence>
<dbReference type="InterPro" id="IPR005755">
    <property type="entry name" value="Ribosomal_uL13_euk/arc"/>
</dbReference>
<organism evidence="4">
    <name type="scientific">Mantoniella antarctica</name>
    <dbReference type="NCBI Taxonomy" id="81844"/>
    <lineage>
        <taxon>Eukaryota</taxon>
        <taxon>Viridiplantae</taxon>
        <taxon>Chlorophyta</taxon>
        <taxon>Mamiellophyceae</taxon>
        <taxon>Mamiellales</taxon>
        <taxon>Mamiellaceae</taxon>
        <taxon>Mantoniella</taxon>
    </lineage>
</organism>
<keyword evidence="3" id="KW-0687">Ribonucleoprotein</keyword>
<dbReference type="GO" id="GO:0003729">
    <property type="term" value="F:mRNA binding"/>
    <property type="evidence" value="ECO:0007669"/>
    <property type="project" value="TreeGrafter"/>
</dbReference>
<comment type="similarity">
    <text evidence="1">Belongs to the universal ribosomal protein uL13 family.</text>
</comment>
<accession>A0A7S0XDC6</accession>
<protein>
    <recommendedName>
        <fullName evidence="5">60S ribosomal protein L13a</fullName>
    </recommendedName>
</protein>
<proteinExistence type="inferred from homology"/>
<name>A0A7S0XDC6_9CHLO</name>
<dbReference type="GO" id="GO:0022625">
    <property type="term" value="C:cytosolic large ribosomal subunit"/>
    <property type="evidence" value="ECO:0007669"/>
    <property type="project" value="TreeGrafter"/>
</dbReference>
<dbReference type="PANTHER" id="PTHR11545:SF3">
    <property type="entry name" value="LARGE RIBOSOMAL SUBUNIT PROTEIN UL13"/>
    <property type="match status" value="1"/>
</dbReference>
<evidence type="ECO:0000313" key="4">
    <source>
        <dbReference type="EMBL" id="CAD8717461.1"/>
    </source>
</evidence>
<dbReference type="InterPro" id="IPR036899">
    <property type="entry name" value="Ribosomal_uL13_sf"/>
</dbReference>